<sequence>MKNGMEITEEIVGHALMLGADVGGSLPAALLTDCPSARADNGQGSVRDQGTYIIIGLFHDPATPEMDYWEEGRGTPGDRQLGAIGRRLAGWLHETYAINAELIPYQLYDGGIYLKDAAVLAKIGSIGRNNLVLVPGYGPRIRFRAVWADIESVLPAPVDHTNPCMKCPGYCQNACPMRAFETGIYSRERCLERMDADKMRGKERIDYCRRCELACP</sequence>
<gene>
    <name evidence="2" type="ORF">FTO68_03895</name>
</gene>
<name>A0ABD4TIY0_9EURY</name>
<dbReference type="Proteomes" id="UP001524383">
    <property type="component" value="Unassembled WGS sequence"/>
</dbReference>
<dbReference type="AlphaFoldDB" id="A0ABD4TIY0"/>
<keyword evidence="3" id="KW-1185">Reference proteome</keyword>
<dbReference type="RefSeq" id="WP_255332076.1">
    <property type="nucleotide sequence ID" value="NZ_VOTZ01000006.1"/>
</dbReference>
<evidence type="ECO:0000313" key="3">
    <source>
        <dbReference type="Proteomes" id="UP001524383"/>
    </source>
</evidence>
<reference evidence="2 3" key="1">
    <citation type="submission" date="2019-08" db="EMBL/GenBank/DDBJ databases">
        <authorList>
            <person name="Chen S.-C."/>
            <person name="Lai M.-C."/>
            <person name="You Y.-T."/>
        </authorList>
    </citation>
    <scope>NUCLEOTIDE SEQUENCE [LARGE SCALE GENOMIC DNA]</scope>
    <source>
        <strain evidence="2 3">P2F9704a</strain>
    </source>
</reference>
<dbReference type="PROSITE" id="PS51379">
    <property type="entry name" value="4FE4S_FER_2"/>
    <property type="match status" value="1"/>
</dbReference>
<accession>A0ABD4TIY0</accession>
<evidence type="ECO:0000313" key="2">
    <source>
        <dbReference type="EMBL" id="MCQ1538134.1"/>
    </source>
</evidence>
<comment type="caution">
    <text evidence="2">The sequence shown here is derived from an EMBL/GenBank/DDBJ whole genome shotgun (WGS) entry which is preliminary data.</text>
</comment>
<proteinExistence type="predicted"/>
<dbReference type="InterPro" id="IPR017896">
    <property type="entry name" value="4Fe4S_Fe-S-bd"/>
</dbReference>
<organism evidence="2 3">
    <name type="scientific">Methanocalculus taiwanensis</name>
    <dbReference type="NCBI Taxonomy" id="106207"/>
    <lineage>
        <taxon>Archaea</taxon>
        <taxon>Methanobacteriati</taxon>
        <taxon>Methanobacteriota</taxon>
        <taxon>Stenosarchaea group</taxon>
        <taxon>Methanomicrobia</taxon>
        <taxon>Methanomicrobiales</taxon>
        <taxon>Methanocalculaceae</taxon>
        <taxon>Methanocalculus</taxon>
    </lineage>
</organism>
<protein>
    <recommendedName>
        <fullName evidence="1">4Fe-4S ferredoxin-type domain-containing protein</fullName>
    </recommendedName>
</protein>
<evidence type="ECO:0000259" key="1">
    <source>
        <dbReference type="PROSITE" id="PS51379"/>
    </source>
</evidence>
<feature type="domain" description="4Fe-4S ferredoxin-type" evidence="1">
    <location>
        <begin position="154"/>
        <end position="185"/>
    </location>
</feature>
<dbReference type="EMBL" id="VOTZ01000006">
    <property type="protein sequence ID" value="MCQ1538134.1"/>
    <property type="molecule type" value="Genomic_DNA"/>
</dbReference>